<keyword evidence="1" id="KW-0472">Membrane</keyword>
<keyword evidence="1" id="KW-0812">Transmembrane</keyword>
<comment type="caution">
    <text evidence="2">The sequence shown here is derived from an EMBL/GenBank/DDBJ whole genome shotgun (WGS) entry which is preliminary data.</text>
</comment>
<dbReference type="AlphaFoldDB" id="A0A8J5B9Y1"/>
<reference evidence="2 3" key="1">
    <citation type="submission" date="2020-08" db="EMBL/GenBank/DDBJ databases">
        <title>Plant Genome Project.</title>
        <authorList>
            <person name="Zhang R.-G."/>
        </authorList>
    </citation>
    <scope>NUCLEOTIDE SEQUENCE [LARGE SCALE GENOMIC DNA]</scope>
    <source>
        <tissue evidence="2">Rhizome</tissue>
    </source>
</reference>
<sequence length="67" mass="7229">MAGICIIGVWSSKEYHSLAQLRLTANPTIRIIALGFFTILCFLLAVVYSIPFAITAQLTDNVEGGQG</sequence>
<name>A0A8J5B9Y1_ZINOF</name>
<accession>A0A8J5B9Y1</accession>
<proteinExistence type="predicted"/>
<evidence type="ECO:0000256" key="1">
    <source>
        <dbReference type="SAM" id="Phobius"/>
    </source>
</evidence>
<protein>
    <submittedName>
        <fullName evidence="2">Uncharacterized protein</fullName>
    </submittedName>
</protein>
<gene>
    <name evidence="2" type="ORF">ZIOFF_074725</name>
</gene>
<evidence type="ECO:0000313" key="3">
    <source>
        <dbReference type="Proteomes" id="UP000734854"/>
    </source>
</evidence>
<organism evidence="2 3">
    <name type="scientific">Zingiber officinale</name>
    <name type="common">Ginger</name>
    <name type="synonym">Amomum zingiber</name>
    <dbReference type="NCBI Taxonomy" id="94328"/>
    <lineage>
        <taxon>Eukaryota</taxon>
        <taxon>Viridiplantae</taxon>
        <taxon>Streptophyta</taxon>
        <taxon>Embryophyta</taxon>
        <taxon>Tracheophyta</taxon>
        <taxon>Spermatophyta</taxon>
        <taxon>Magnoliopsida</taxon>
        <taxon>Liliopsida</taxon>
        <taxon>Zingiberales</taxon>
        <taxon>Zingiberaceae</taxon>
        <taxon>Zingiber</taxon>
    </lineage>
</organism>
<keyword evidence="3" id="KW-1185">Reference proteome</keyword>
<dbReference type="EMBL" id="JACMSC010000044">
    <property type="protein sequence ID" value="KAG6467469.1"/>
    <property type="molecule type" value="Genomic_DNA"/>
</dbReference>
<evidence type="ECO:0000313" key="2">
    <source>
        <dbReference type="EMBL" id="KAG6467469.1"/>
    </source>
</evidence>
<dbReference type="Proteomes" id="UP000734854">
    <property type="component" value="Unassembled WGS sequence"/>
</dbReference>
<keyword evidence="1" id="KW-1133">Transmembrane helix</keyword>
<feature type="transmembrane region" description="Helical" evidence="1">
    <location>
        <begin position="31"/>
        <end position="54"/>
    </location>
</feature>